<protein>
    <recommendedName>
        <fullName evidence="4">FNIP repeat-containing protein</fullName>
    </recommendedName>
</protein>
<dbReference type="PANTHER" id="PTHR32134:SF169">
    <property type="entry name" value="FNIP REPEAT-CONTAINING PROTEIN-RELATED"/>
    <property type="match status" value="1"/>
</dbReference>
<evidence type="ECO:0000313" key="2">
    <source>
        <dbReference type="EMBL" id="KAF2078465.1"/>
    </source>
</evidence>
<dbReference type="InterPro" id="IPR008615">
    <property type="entry name" value="FNIP"/>
</dbReference>
<comment type="caution">
    <text evidence="2">The sequence shown here is derived from an EMBL/GenBank/DDBJ whole genome shotgun (WGS) entry which is preliminary data.</text>
</comment>
<dbReference type="AlphaFoldDB" id="A0A8J4V2L1"/>
<evidence type="ECO:0000256" key="1">
    <source>
        <dbReference type="ARBA" id="ARBA00022737"/>
    </source>
</evidence>
<evidence type="ECO:0008006" key="4">
    <source>
        <dbReference type="Google" id="ProtNLM"/>
    </source>
</evidence>
<dbReference type="Proteomes" id="UP000695562">
    <property type="component" value="Unassembled WGS sequence"/>
</dbReference>
<dbReference type="InterPro" id="IPR051251">
    <property type="entry name" value="STK_FNIP-Repeat"/>
</dbReference>
<evidence type="ECO:0000313" key="3">
    <source>
        <dbReference type="Proteomes" id="UP000695562"/>
    </source>
</evidence>
<dbReference type="Pfam" id="PF05725">
    <property type="entry name" value="FNIP"/>
    <property type="match status" value="3"/>
</dbReference>
<dbReference type="PANTHER" id="PTHR32134">
    <property type="entry name" value="FNIP REPEAT-CONTAINING PROTEIN"/>
    <property type="match status" value="1"/>
</dbReference>
<organism evidence="2 3">
    <name type="scientific">Polysphondylium violaceum</name>
    <dbReference type="NCBI Taxonomy" id="133409"/>
    <lineage>
        <taxon>Eukaryota</taxon>
        <taxon>Amoebozoa</taxon>
        <taxon>Evosea</taxon>
        <taxon>Eumycetozoa</taxon>
        <taxon>Dictyostelia</taxon>
        <taxon>Dictyosteliales</taxon>
        <taxon>Dictyosteliaceae</taxon>
        <taxon>Polysphondylium</taxon>
    </lineage>
</organism>
<gene>
    <name evidence="2" type="ORF">CYY_000215</name>
</gene>
<accession>A0A8J4V2L1</accession>
<name>A0A8J4V2L1_9MYCE</name>
<sequence length="1017" mass="115911">MTTTNTIASLDLFYTVYRNKYLRNLIRDNKYRGLVKEITLDQLENDHQFIASLVDSYNTDNKFNDNNTRNNNIIFKLIIFNYHQFDRFINGPHRHLINSIRINEKLSAFGVDRELSWEEAIEFDLGMIPQGIQRLDITVDESVRGTGQLPDSITELKVNQSITYRQNEVNFFDHLFANLPPNLAKLALPYELKLIQRKVVLPPSLIDLDIKAGSEILNNFVVQGLDRQFKSTIMKIDSAEDLEILENLGWINKIILGSRLGGKKVVVPHHVQHITNPYSSQPFKSITFPPNLKSLHWPKVDMVIEKGLFPDCLKSLNINLYDHPIEPAVLPNGLESLYIQCKSPLEQGSVPCKLKTLFLYNYNHALKSNVLPVGLKSLTCNTFDNVLGSNSLPTTISYLELREFKGSFELVGPLNHLSKLFIDTMDASVSILLANVKRIEIYCKKITPDCSLKHTAIKNLYLFKIGNPHTLSTDFLPSDLVKLVMSNADIKSPNVIPNGCVFLKHDLFLEPSFIPSSVKKIIRSKICRDLKIKVDLKYLDDNHGYLSLLSEKDKIDNNIFIELCILDEDELNGYYDHPHRCLIDTLDIDMLAHNMLLDSGFIHRGVRVLYFPMSEGIRFIGDLPDTITELHLGQWHNANHFLWNLPPHLTLLSIPSVYRVQRRCVMPDTLTRLDYTFPVDKETLDNIVVSPNRNRELGGAKLLVRSRDSFPLIHRYKWVTQIRVSPSLLPLEPNQIPEHIESINVKNSLYGSKQDLECLNLWNPGVLPRGLKSFSDPNFCGDLVKGLLPDSLTSLLISSFRPIQVGVFPNSITEMTLTYTFPLQAGTLPLSLTKLTLNDYNLPLCSHVMPNRLKELHIPQFNKTLEPDSLPASLTSLRLDRFTRSFKSVGPLCNLTQLHVESFNASISILLAHTKQIHLSTEYIDWSTSPSLLNTPIETLRISIKLDRTPIPMSFLPHSLVKLEINNFYINSLDVIPNSCLLLTTINDTDHVNPVFLPKSTKVYHKQIKKTNTRFTP</sequence>
<dbReference type="EMBL" id="AJWJ01000004">
    <property type="protein sequence ID" value="KAF2078465.1"/>
    <property type="molecule type" value="Genomic_DNA"/>
</dbReference>
<proteinExistence type="predicted"/>
<reference evidence="2" key="1">
    <citation type="submission" date="2020-01" db="EMBL/GenBank/DDBJ databases">
        <title>Development of genomics and gene disruption for Polysphondylium violaceum indicates a role for the polyketide synthase stlB in stalk morphogenesis.</title>
        <authorList>
            <person name="Narita B."/>
            <person name="Kawabe Y."/>
            <person name="Kin K."/>
            <person name="Saito T."/>
            <person name="Gibbs R."/>
            <person name="Kuspa A."/>
            <person name="Muzny D."/>
            <person name="Queller D."/>
            <person name="Richards S."/>
            <person name="Strassman J."/>
            <person name="Sucgang R."/>
            <person name="Worley K."/>
            <person name="Schaap P."/>
        </authorList>
    </citation>
    <scope>NUCLEOTIDE SEQUENCE</scope>
    <source>
        <strain evidence="2">QSvi11</strain>
    </source>
</reference>
<keyword evidence="1" id="KW-0677">Repeat</keyword>
<keyword evidence="3" id="KW-1185">Reference proteome</keyword>